<dbReference type="Proteomes" id="UP001632038">
    <property type="component" value="Unassembled WGS sequence"/>
</dbReference>
<dbReference type="PANTHER" id="PTHR33427:SF2">
    <property type="entry name" value="TRICHOHYALIN"/>
    <property type="match status" value="1"/>
</dbReference>
<reference evidence="2" key="1">
    <citation type="journal article" date="2024" name="IScience">
        <title>Strigolactones Initiate the Formation of Haustorium-like Structures in Castilleja.</title>
        <authorList>
            <person name="Buerger M."/>
            <person name="Peterson D."/>
            <person name="Chory J."/>
        </authorList>
    </citation>
    <scope>NUCLEOTIDE SEQUENCE [LARGE SCALE GENOMIC DNA]</scope>
</reference>
<gene>
    <name evidence="1" type="ORF">CASFOL_016980</name>
</gene>
<name>A0ABD3D9R9_9LAMI</name>
<evidence type="ECO:0000313" key="1">
    <source>
        <dbReference type="EMBL" id="KAL3639073.1"/>
    </source>
</evidence>
<comment type="caution">
    <text evidence="1">The sequence shown here is derived from an EMBL/GenBank/DDBJ whole genome shotgun (WGS) entry which is preliminary data.</text>
</comment>
<organism evidence="1 2">
    <name type="scientific">Castilleja foliolosa</name>
    <dbReference type="NCBI Taxonomy" id="1961234"/>
    <lineage>
        <taxon>Eukaryota</taxon>
        <taxon>Viridiplantae</taxon>
        <taxon>Streptophyta</taxon>
        <taxon>Embryophyta</taxon>
        <taxon>Tracheophyta</taxon>
        <taxon>Spermatophyta</taxon>
        <taxon>Magnoliopsida</taxon>
        <taxon>eudicotyledons</taxon>
        <taxon>Gunneridae</taxon>
        <taxon>Pentapetalae</taxon>
        <taxon>asterids</taxon>
        <taxon>lamiids</taxon>
        <taxon>Lamiales</taxon>
        <taxon>Orobanchaceae</taxon>
        <taxon>Pedicularideae</taxon>
        <taxon>Castillejinae</taxon>
        <taxon>Castilleja</taxon>
    </lineage>
</organism>
<dbReference type="PANTHER" id="PTHR33427">
    <property type="entry name" value="HNH ENDONUCLEASE"/>
    <property type="match status" value="1"/>
</dbReference>
<evidence type="ECO:0000313" key="2">
    <source>
        <dbReference type="Proteomes" id="UP001632038"/>
    </source>
</evidence>
<accession>A0ABD3D9R9</accession>
<dbReference type="AlphaFoldDB" id="A0ABD3D9R9"/>
<proteinExistence type="predicted"/>
<keyword evidence="2" id="KW-1185">Reference proteome</keyword>
<protein>
    <submittedName>
        <fullName evidence="1">Uncharacterized protein</fullName>
    </submittedName>
</protein>
<dbReference type="EMBL" id="JAVIJP010000018">
    <property type="protein sequence ID" value="KAL3639073.1"/>
    <property type="molecule type" value="Genomic_DNA"/>
</dbReference>
<sequence length="160" mass="18299">MLKKDKSKIIWRQFDSQELLILPKFQFSLMLSFCRDRSFGAFSHGPPFTFTPYSLVQQEDSRANELDEMFPIIDPNAKPTTKPNIFLSLLWKQLNHLGNAGFDPEIIRVDPFGNVVYYHADAASPLAWDIDHWFPCSRGLTVPTSKQHENTAISGVQKKA</sequence>